<dbReference type="GO" id="GO:0006999">
    <property type="term" value="P:nuclear pore organization"/>
    <property type="evidence" value="ECO:0007669"/>
    <property type="project" value="TreeGrafter"/>
</dbReference>
<feature type="domain" description="Nucleoporin Nup54 alpha-helical" evidence="5">
    <location>
        <begin position="179"/>
        <end position="301"/>
    </location>
</feature>
<evidence type="ECO:0000256" key="2">
    <source>
        <dbReference type="ARBA" id="ARBA00022448"/>
    </source>
</evidence>
<dbReference type="InterPro" id="IPR024864">
    <property type="entry name" value="Nup54/Nup57/Nup44"/>
</dbReference>
<dbReference type="GO" id="GO:0006607">
    <property type="term" value="P:NLS-bearing protein import into nucleus"/>
    <property type="evidence" value="ECO:0007669"/>
    <property type="project" value="TreeGrafter"/>
</dbReference>
<reference evidence="7" key="1">
    <citation type="submission" date="2021-01" db="EMBL/GenBank/DDBJ databases">
        <authorList>
            <person name="Corre E."/>
            <person name="Pelletier E."/>
            <person name="Niang G."/>
            <person name="Scheremetjew M."/>
            <person name="Finn R."/>
            <person name="Kale V."/>
            <person name="Holt S."/>
            <person name="Cochrane G."/>
            <person name="Meng A."/>
            <person name="Brown T."/>
            <person name="Cohen L."/>
        </authorList>
    </citation>
    <scope>NUCLEOTIDE SEQUENCE</scope>
    <source>
        <strain evidence="7">308</strain>
    </source>
</reference>
<evidence type="ECO:0000313" key="6">
    <source>
        <dbReference type="EMBL" id="CAD8896476.1"/>
    </source>
</evidence>
<keyword evidence="4" id="KW-0175">Coiled coil</keyword>
<comment type="subcellular location">
    <subcellularLocation>
        <location evidence="1">Nucleus</location>
    </subcellularLocation>
</comment>
<accession>A0A6U5K657</accession>
<organism evidence="7">
    <name type="scientific">Corethron hystrix</name>
    <dbReference type="NCBI Taxonomy" id="216773"/>
    <lineage>
        <taxon>Eukaryota</taxon>
        <taxon>Sar</taxon>
        <taxon>Stramenopiles</taxon>
        <taxon>Ochrophyta</taxon>
        <taxon>Bacillariophyta</taxon>
        <taxon>Coscinodiscophyceae</taxon>
        <taxon>Corethrophycidae</taxon>
        <taxon>Corethrales</taxon>
        <taxon>Corethraceae</taxon>
        <taxon>Corethron</taxon>
    </lineage>
</organism>
<evidence type="ECO:0000259" key="5">
    <source>
        <dbReference type="Pfam" id="PF13874"/>
    </source>
</evidence>
<proteinExistence type="predicted"/>
<dbReference type="EMBL" id="HBFR01032579">
    <property type="protein sequence ID" value="CAD8896480.1"/>
    <property type="molecule type" value="Transcribed_RNA"/>
</dbReference>
<feature type="coiled-coil region" evidence="4">
    <location>
        <begin position="348"/>
        <end position="375"/>
    </location>
</feature>
<evidence type="ECO:0000313" key="7">
    <source>
        <dbReference type="EMBL" id="CAD8896479.1"/>
    </source>
</evidence>
<dbReference type="InterPro" id="IPR025712">
    <property type="entry name" value="Nup54_alpha-helical_dom"/>
</dbReference>
<gene>
    <name evidence="6" type="ORF">CHYS00102_LOCUS23690</name>
    <name evidence="7" type="ORF">CHYS00102_LOCUS23693</name>
    <name evidence="8" type="ORF">CHYS00102_LOCUS23694</name>
</gene>
<evidence type="ECO:0000313" key="8">
    <source>
        <dbReference type="EMBL" id="CAD8896480.1"/>
    </source>
</evidence>
<dbReference type="EMBL" id="HBFR01032575">
    <property type="protein sequence ID" value="CAD8896476.1"/>
    <property type="molecule type" value="Transcribed_RNA"/>
</dbReference>
<dbReference type="EMBL" id="HBFR01032578">
    <property type="protein sequence ID" value="CAD8896479.1"/>
    <property type="molecule type" value="Transcribed_RNA"/>
</dbReference>
<sequence length="381" mass="40684">MPSFNFGSTPAAAGPTPAAGGFNFGANTPASSFGAPAPAGGLFSSSTPASAPAGGGLFGTSKPAFGNTPAAAPAFGNTPAAAFGNTPAAVPSGENLFNLPAHVPLLTSEQAAAHTAALAAQQSHFQSSLRLQERLRSLRDAYAPTEAGPGGTSVPSSRCRFRQIFYDPVDPARRHLYGRPAGLTEEQWEDAQRRSPDNVRTVPALVVGAEALQRRIVGQRESAVRITKQCESLGSALDDLKAKISRCDAKLAGLARKQGEIRRRSLQNVGLIEVVRCRDVPRQGGEAQAEARTGEIVARLEGLVEQVETMNLGVSEVKRFRAQNLNPRKIISDVNLSEEDVHKILYVLESQKMGIETLQEVMEREKRDVKIMKKEISAMHN</sequence>
<keyword evidence="3" id="KW-0539">Nucleus</keyword>
<dbReference type="PANTHER" id="PTHR13000">
    <property type="entry name" value="NUCLEOPORIN P54"/>
    <property type="match status" value="1"/>
</dbReference>
<evidence type="ECO:0000256" key="1">
    <source>
        <dbReference type="ARBA" id="ARBA00004123"/>
    </source>
</evidence>
<dbReference type="PANTHER" id="PTHR13000:SF0">
    <property type="entry name" value="NUCLEOPORIN P54"/>
    <property type="match status" value="1"/>
</dbReference>
<dbReference type="GO" id="GO:0036228">
    <property type="term" value="P:protein localization to nuclear inner membrane"/>
    <property type="evidence" value="ECO:0007669"/>
    <property type="project" value="TreeGrafter"/>
</dbReference>
<dbReference type="Pfam" id="PF13874">
    <property type="entry name" value="Nup54"/>
    <property type="match status" value="1"/>
</dbReference>
<dbReference type="AlphaFoldDB" id="A0A6U5K657"/>
<evidence type="ECO:0000256" key="4">
    <source>
        <dbReference type="SAM" id="Coils"/>
    </source>
</evidence>
<protein>
    <recommendedName>
        <fullName evidence="5">Nucleoporin Nup54 alpha-helical domain-containing protein</fullName>
    </recommendedName>
</protein>
<keyword evidence="2" id="KW-0813">Transport</keyword>
<dbReference type="GO" id="GO:0044613">
    <property type="term" value="C:nuclear pore central transport channel"/>
    <property type="evidence" value="ECO:0007669"/>
    <property type="project" value="TreeGrafter"/>
</dbReference>
<evidence type="ECO:0000256" key="3">
    <source>
        <dbReference type="ARBA" id="ARBA00023242"/>
    </source>
</evidence>
<name>A0A6U5K657_9STRA</name>
<dbReference type="GO" id="GO:0017056">
    <property type="term" value="F:structural constituent of nuclear pore"/>
    <property type="evidence" value="ECO:0007669"/>
    <property type="project" value="TreeGrafter"/>
</dbReference>